<feature type="signal peptide" evidence="2">
    <location>
        <begin position="1"/>
        <end position="18"/>
    </location>
</feature>
<keyword evidence="3" id="KW-1185">Reference proteome</keyword>
<evidence type="ECO:0000256" key="2">
    <source>
        <dbReference type="SAM" id="SignalP"/>
    </source>
</evidence>
<sequence length="235" mass="26156">MRLDVFLVFLLLMVVVRSGNIPFEPERAELFVTDVVAEPPSPTFFSTPTTQESSLADAVICKIDENLHKGVVYNGSLYNCTHSRDCQMNDDRQLEAEETILECISEDGQTDLCMFEWYVHWRNCIGFNCYGVALNCAYKKSDVGGKVEIHPSPTVHAEQRTPPQVLMLAIGLAAMAVVNLSAIVVYYFYRSRRSGKIDFRDSTQAMATRWASSQSPIDLSTICAISASDASFATN</sequence>
<feature type="transmembrane region" description="Helical" evidence="1">
    <location>
        <begin position="165"/>
        <end position="189"/>
    </location>
</feature>
<dbReference type="Proteomes" id="UP000887566">
    <property type="component" value="Unplaced"/>
</dbReference>
<organism evidence="3 4">
    <name type="scientific">Plectus sambesii</name>
    <dbReference type="NCBI Taxonomy" id="2011161"/>
    <lineage>
        <taxon>Eukaryota</taxon>
        <taxon>Metazoa</taxon>
        <taxon>Ecdysozoa</taxon>
        <taxon>Nematoda</taxon>
        <taxon>Chromadorea</taxon>
        <taxon>Plectida</taxon>
        <taxon>Plectina</taxon>
        <taxon>Plectoidea</taxon>
        <taxon>Plectidae</taxon>
        <taxon>Plectus</taxon>
    </lineage>
</organism>
<dbReference type="AlphaFoldDB" id="A0A914XSN4"/>
<feature type="chain" id="PRO_5036814436" evidence="2">
    <location>
        <begin position="19"/>
        <end position="235"/>
    </location>
</feature>
<evidence type="ECO:0000313" key="3">
    <source>
        <dbReference type="Proteomes" id="UP000887566"/>
    </source>
</evidence>
<keyword evidence="1" id="KW-1133">Transmembrane helix</keyword>
<keyword evidence="1" id="KW-0812">Transmembrane</keyword>
<dbReference type="WBParaSite" id="PSAMB.scaffold99size80234.g1875.t1">
    <property type="protein sequence ID" value="PSAMB.scaffold99size80234.g1875.t1"/>
    <property type="gene ID" value="PSAMB.scaffold99size80234.g1875"/>
</dbReference>
<name>A0A914XSN4_9BILA</name>
<accession>A0A914XSN4</accession>
<proteinExistence type="predicted"/>
<evidence type="ECO:0000313" key="4">
    <source>
        <dbReference type="WBParaSite" id="PSAMB.scaffold99size80234.g1875.t1"/>
    </source>
</evidence>
<reference evidence="4" key="1">
    <citation type="submission" date="2022-11" db="UniProtKB">
        <authorList>
            <consortium name="WormBaseParasite"/>
        </authorList>
    </citation>
    <scope>IDENTIFICATION</scope>
</reference>
<evidence type="ECO:0000256" key="1">
    <source>
        <dbReference type="SAM" id="Phobius"/>
    </source>
</evidence>
<protein>
    <submittedName>
        <fullName evidence="4">Uncharacterized protein</fullName>
    </submittedName>
</protein>
<keyword evidence="2" id="KW-0732">Signal</keyword>
<keyword evidence="1" id="KW-0472">Membrane</keyword>